<evidence type="ECO:0000259" key="1">
    <source>
        <dbReference type="Pfam" id="PF06283"/>
    </source>
</evidence>
<comment type="caution">
    <text evidence="2">The sequence shown here is derived from an EMBL/GenBank/DDBJ whole genome shotgun (WGS) entry which is preliminary data.</text>
</comment>
<dbReference type="AlphaFoldDB" id="A0A7W7S1I7"/>
<evidence type="ECO:0000313" key="3">
    <source>
        <dbReference type="Proteomes" id="UP000534286"/>
    </source>
</evidence>
<organism evidence="2 3">
    <name type="scientific">Streptosporangium album</name>
    <dbReference type="NCBI Taxonomy" id="47479"/>
    <lineage>
        <taxon>Bacteria</taxon>
        <taxon>Bacillati</taxon>
        <taxon>Actinomycetota</taxon>
        <taxon>Actinomycetes</taxon>
        <taxon>Streptosporangiales</taxon>
        <taxon>Streptosporangiaceae</taxon>
        <taxon>Streptosporangium</taxon>
    </lineage>
</organism>
<dbReference type="RefSeq" id="WP_184758064.1">
    <property type="nucleotide sequence ID" value="NZ_BAABEK010000119.1"/>
</dbReference>
<dbReference type="PANTHER" id="PTHR40469">
    <property type="entry name" value="SECRETED GLYCOSYL HYDROLASE"/>
    <property type="match status" value="1"/>
</dbReference>
<dbReference type="SUPFAM" id="SSF52317">
    <property type="entry name" value="Class I glutamine amidotransferase-like"/>
    <property type="match status" value="1"/>
</dbReference>
<dbReference type="Proteomes" id="UP000534286">
    <property type="component" value="Unassembled WGS sequence"/>
</dbReference>
<reference evidence="2 3" key="1">
    <citation type="submission" date="2020-08" db="EMBL/GenBank/DDBJ databases">
        <title>Sequencing the genomes of 1000 actinobacteria strains.</title>
        <authorList>
            <person name="Klenk H.-P."/>
        </authorList>
    </citation>
    <scope>NUCLEOTIDE SEQUENCE [LARGE SCALE GENOMIC DNA]</scope>
    <source>
        <strain evidence="2 3">DSM 43023</strain>
    </source>
</reference>
<dbReference type="Gene3D" id="3.40.50.880">
    <property type="match status" value="1"/>
</dbReference>
<sequence>MTRHALVVRGGWEGHVPTEATDLFIPGLTEAGFDVTVADDLDVYTDADLLAATDLVVQCWTRGTLTERQCAGLVSAVEAGTGFAGWHGGVVAAFANSDYHRMVGGLFLCHPDDFVEYDVVIDPDRAGHPIVAGLDGFTIRTEQYWMLTDSLNDTLATTTFAPADGRPHAVPVPMPVVWTRRWGAGKIFFSALGHDLAELTHPTVRTLTLRGLLWASRAGSGAGE</sequence>
<keyword evidence="3" id="KW-1185">Reference proteome</keyword>
<name>A0A7W7S1I7_9ACTN</name>
<evidence type="ECO:0000313" key="2">
    <source>
        <dbReference type="EMBL" id="MBB4942017.1"/>
    </source>
</evidence>
<accession>A0A7W7S1I7</accession>
<protein>
    <recommendedName>
        <fullName evidence="1">ThuA-like domain-containing protein</fullName>
    </recommendedName>
</protein>
<dbReference type="Pfam" id="PF06283">
    <property type="entry name" value="ThuA"/>
    <property type="match status" value="1"/>
</dbReference>
<dbReference type="InterPro" id="IPR029010">
    <property type="entry name" value="ThuA-like"/>
</dbReference>
<dbReference type="InterPro" id="IPR029062">
    <property type="entry name" value="Class_I_gatase-like"/>
</dbReference>
<dbReference type="EMBL" id="JACHJU010000003">
    <property type="protein sequence ID" value="MBB4942017.1"/>
    <property type="molecule type" value="Genomic_DNA"/>
</dbReference>
<feature type="domain" description="ThuA-like" evidence="1">
    <location>
        <begin position="5"/>
        <end position="215"/>
    </location>
</feature>
<proteinExistence type="predicted"/>
<gene>
    <name evidence="2" type="ORF">FHR32_006403</name>
</gene>
<dbReference type="PANTHER" id="PTHR40469:SF2">
    <property type="entry name" value="GALACTOSE-BINDING DOMAIN-LIKE SUPERFAMILY PROTEIN"/>
    <property type="match status" value="1"/>
</dbReference>